<dbReference type="InterPro" id="IPR036390">
    <property type="entry name" value="WH_DNA-bd_sf"/>
</dbReference>
<dbReference type="InterPro" id="IPR016035">
    <property type="entry name" value="Acyl_Trfase/lysoPLipase"/>
</dbReference>
<dbReference type="GO" id="GO:0055088">
    <property type="term" value="P:lipid homeostasis"/>
    <property type="evidence" value="ECO:0007669"/>
    <property type="project" value="TreeGrafter"/>
</dbReference>
<keyword evidence="7" id="KW-0007">Acetylation</keyword>
<evidence type="ECO:0000256" key="5">
    <source>
        <dbReference type="ARBA" id="ARBA00022553"/>
    </source>
</evidence>
<dbReference type="PROSITE" id="PS00346">
    <property type="entry name" value="ETS_DOMAIN_2"/>
    <property type="match status" value="1"/>
</dbReference>
<keyword evidence="16" id="KW-0442">Lipid degradation</keyword>
<feature type="region of interest" description="Disordered" evidence="18">
    <location>
        <begin position="1"/>
        <end position="24"/>
    </location>
</feature>
<sequence>MENVSPSPLDKQENRETSPPSIMHGMQVNIPLSVHRSSPNQLPLVSPPTQEDLWHLPGRLRINPSLWDKEDVAHWLHWAQREYSLRRPEKGRFEMNGRALCLLTKEDFRHRCPSSGDVLYEILQCVKQQRRTVVCDPRNSSPSLATGPSQSTDSCQTPPQSVQEPQPPTVNDTQVSLPFTTAVLAAAVTTVTSQPEPMSPLRDRPLIFYTCPDPLTHTNESAAVPALPHNPVQCPPQTDSVLQPLNLSSREKPRSAMHKANGRIPECRLLWDYVYQLLCDDRYQEYIRWEDQDNLVFRVVDPNGLARLWGNHKNRDNMTYEKMSRALRHYYKLNIIKKERGQKLLFRFLKLPQDTKRAQADPAVSLEHTPPQDGDFPDSSPTHEFRVSSCHYREIPPSISFSGSGFMAIYQLGVSQCLLNYAPWILRTAPCVLGASAGSLVAAAVVCEMSLSTIRDEMLNFAKQMKGFTFGPLNPSINVFHWLECILHKHVPSNAHQVANGRLFVSMTRLSDGKHIVMSEFQSKEDVIKALLCSCFVPVYCGMLPPSFNGVYYLDGGFSSMQPEVSLPCMQTLTVSPFSGEIDICPVDKPCMWDMVVSGTTLKVNMANSFRIINALYPMNLEILEQSYHNGYKDAVHFLLRNDLAPYLTIHKVSQGPHNFHQTKTWINVETAIEEEKEMRVEKEAITLTSFITNRRMQTGSSTEHELTGNRQILLINMVTYLSMFGLPVRILSHLLVQAANENSPNNDRFRKLVQSFELRLKTKTSNVDDDFLVSVIQPSFIYKQILAALLSKPAEDSLTILSALTV</sequence>
<dbReference type="Gene3D" id="1.10.10.10">
    <property type="entry name" value="Winged helix-like DNA-binding domain superfamily/Winged helix DNA-binding domain"/>
    <property type="match status" value="1"/>
</dbReference>
<gene>
    <name evidence="22" type="ORF">FQN60_001957</name>
</gene>
<dbReference type="GO" id="GO:0000981">
    <property type="term" value="F:DNA-binding transcription factor activity, RNA polymerase II-specific"/>
    <property type="evidence" value="ECO:0007669"/>
    <property type="project" value="UniProtKB-ARBA"/>
</dbReference>
<comment type="subcellular location">
    <subcellularLocation>
        <location evidence="1 17">Nucleus</location>
    </subcellularLocation>
</comment>
<keyword evidence="5" id="KW-0597">Phosphoprotein</keyword>
<feature type="active site" description="Nucleophile" evidence="16">
    <location>
        <position position="436"/>
    </location>
</feature>
<dbReference type="FunFam" id="1.10.10.10:FF:000176">
    <property type="entry name" value="transcription factor ETV6 isoform X2"/>
    <property type="match status" value="1"/>
</dbReference>
<dbReference type="GO" id="GO:0000977">
    <property type="term" value="F:RNA polymerase II transcription regulatory region sequence-specific DNA binding"/>
    <property type="evidence" value="ECO:0007669"/>
    <property type="project" value="UniProtKB-ARBA"/>
</dbReference>
<dbReference type="Gene3D" id="3.40.1090.10">
    <property type="entry name" value="Cytosolic phospholipase A2 catalytic domain"/>
    <property type="match status" value="1"/>
</dbReference>
<dbReference type="GO" id="GO:0005811">
    <property type="term" value="C:lipid droplet"/>
    <property type="evidence" value="ECO:0007669"/>
    <property type="project" value="TreeGrafter"/>
</dbReference>
<dbReference type="InterPro" id="IPR033562">
    <property type="entry name" value="PLPL"/>
</dbReference>
<dbReference type="PROSITE" id="PS51433">
    <property type="entry name" value="PNT"/>
    <property type="match status" value="1"/>
</dbReference>
<comment type="caution">
    <text evidence="16">Lacks conserved residue(s) required for the propagation of feature annotation.</text>
</comment>
<feature type="domain" description="PNPLA" evidence="21">
    <location>
        <begin position="399"/>
        <end position="568"/>
    </location>
</feature>
<dbReference type="InterPro" id="IPR000418">
    <property type="entry name" value="Ets_dom"/>
</dbReference>
<keyword evidence="16" id="KW-0378">Hydrolase</keyword>
<evidence type="ECO:0000256" key="13">
    <source>
        <dbReference type="ARBA" id="ARBA00055208"/>
    </source>
</evidence>
<dbReference type="SUPFAM" id="SSF46785">
    <property type="entry name" value="Winged helix' DNA-binding domain"/>
    <property type="match status" value="1"/>
</dbReference>
<organism evidence="22 23">
    <name type="scientific">Etheostoma spectabile</name>
    <name type="common">orangethroat darter</name>
    <dbReference type="NCBI Taxonomy" id="54343"/>
    <lineage>
        <taxon>Eukaryota</taxon>
        <taxon>Metazoa</taxon>
        <taxon>Chordata</taxon>
        <taxon>Craniata</taxon>
        <taxon>Vertebrata</taxon>
        <taxon>Euteleostomi</taxon>
        <taxon>Actinopterygii</taxon>
        <taxon>Neopterygii</taxon>
        <taxon>Teleostei</taxon>
        <taxon>Neoteleostei</taxon>
        <taxon>Acanthomorphata</taxon>
        <taxon>Eupercaria</taxon>
        <taxon>Perciformes</taxon>
        <taxon>Percoidei</taxon>
        <taxon>Percidae</taxon>
        <taxon>Etheostomatinae</taxon>
        <taxon>Etheostoma</taxon>
    </lineage>
</organism>
<comment type="similarity">
    <text evidence="2 17">Belongs to the ETS family.</text>
</comment>
<dbReference type="GO" id="GO:0030154">
    <property type="term" value="P:cell differentiation"/>
    <property type="evidence" value="ECO:0007669"/>
    <property type="project" value="UniProtKB-ARBA"/>
</dbReference>
<evidence type="ECO:0000259" key="19">
    <source>
        <dbReference type="PROSITE" id="PS50061"/>
    </source>
</evidence>
<dbReference type="SUPFAM" id="SSF52151">
    <property type="entry name" value="FabD/lysophospholipase-like"/>
    <property type="match status" value="1"/>
</dbReference>
<keyword evidence="3" id="KW-0678">Repressor</keyword>
<protein>
    <recommendedName>
        <fullName evidence="15">Transcription factor ETV6</fullName>
    </recommendedName>
</protein>
<evidence type="ECO:0000256" key="16">
    <source>
        <dbReference type="PROSITE-ProRule" id="PRU01161"/>
    </source>
</evidence>
<dbReference type="Pfam" id="PF02198">
    <property type="entry name" value="SAM_PNT"/>
    <property type="match status" value="1"/>
</dbReference>
<evidence type="ECO:0000256" key="11">
    <source>
        <dbReference type="ARBA" id="ARBA00023163"/>
    </source>
</evidence>
<evidence type="ECO:0000256" key="7">
    <source>
        <dbReference type="ARBA" id="ARBA00022990"/>
    </source>
</evidence>
<dbReference type="SMART" id="SM00251">
    <property type="entry name" value="SAM_PNT"/>
    <property type="match status" value="1"/>
</dbReference>
<feature type="region of interest" description="Disordered" evidence="18">
    <location>
        <begin position="136"/>
        <end position="174"/>
    </location>
</feature>
<comment type="caution">
    <text evidence="22">The sequence shown here is derived from an EMBL/GenBank/DDBJ whole genome shotgun (WGS) entry which is preliminary data.</text>
</comment>
<evidence type="ECO:0000313" key="23">
    <source>
        <dbReference type="Proteomes" id="UP000327493"/>
    </source>
</evidence>
<keyword evidence="4" id="KW-1017">Isopeptide bond</keyword>
<evidence type="ECO:0000256" key="8">
    <source>
        <dbReference type="ARBA" id="ARBA00023015"/>
    </source>
</evidence>
<dbReference type="GO" id="GO:0019433">
    <property type="term" value="P:triglyceride catabolic process"/>
    <property type="evidence" value="ECO:0007669"/>
    <property type="project" value="TreeGrafter"/>
</dbReference>
<dbReference type="SMART" id="SM00413">
    <property type="entry name" value="ETS"/>
    <property type="match status" value="1"/>
</dbReference>
<keyword evidence="11" id="KW-0804">Transcription</keyword>
<evidence type="ECO:0000313" key="22">
    <source>
        <dbReference type="EMBL" id="KAA8591014.1"/>
    </source>
</evidence>
<evidence type="ECO:0000256" key="9">
    <source>
        <dbReference type="ARBA" id="ARBA00023098"/>
    </source>
</evidence>
<evidence type="ECO:0000256" key="12">
    <source>
        <dbReference type="ARBA" id="ARBA00023242"/>
    </source>
</evidence>
<keyword evidence="9 16" id="KW-0443">Lipid metabolism</keyword>
<feature type="domain" description="ETS" evidence="19">
    <location>
        <begin position="268"/>
        <end position="349"/>
    </location>
</feature>
<dbReference type="GO" id="GO:0016020">
    <property type="term" value="C:membrane"/>
    <property type="evidence" value="ECO:0007669"/>
    <property type="project" value="TreeGrafter"/>
</dbReference>
<dbReference type="Proteomes" id="UP000327493">
    <property type="component" value="Chromosome 7"/>
</dbReference>
<keyword evidence="23" id="KW-1185">Reference proteome</keyword>
<dbReference type="SUPFAM" id="SSF47769">
    <property type="entry name" value="SAM/Pointed domain"/>
    <property type="match status" value="1"/>
</dbReference>
<dbReference type="GO" id="GO:0005737">
    <property type="term" value="C:cytoplasm"/>
    <property type="evidence" value="ECO:0007669"/>
    <property type="project" value="TreeGrafter"/>
</dbReference>
<dbReference type="FunFam" id="1.10.150.50:FF:000030">
    <property type="entry name" value="transcription factor ETV6"/>
    <property type="match status" value="1"/>
</dbReference>
<evidence type="ECO:0000256" key="18">
    <source>
        <dbReference type="SAM" id="MobiDB-lite"/>
    </source>
</evidence>
<dbReference type="PRINTS" id="PR00454">
    <property type="entry name" value="ETSDOMAIN"/>
</dbReference>
<evidence type="ECO:0000256" key="1">
    <source>
        <dbReference type="ARBA" id="ARBA00004123"/>
    </source>
</evidence>
<dbReference type="Pfam" id="PF00178">
    <property type="entry name" value="Ets"/>
    <property type="match status" value="1"/>
</dbReference>
<dbReference type="InterPro" id="IPR002641">
    <property type="entry name" value="PNPLA_dom"/>
</dbReference>
<evidence type="ECO:0000256" key="14">
    <source>
        <dbReference type="ARBA" id="ARBA00063414"/>
    </source>
</evidence>
<dbReference type="PROSITE" id="PS51635">
    <property type="entry name" value="PNPLA"/>
    <property type="match status" value="1"/>
</dbReference>
<comment type="subunit">
    <text evidence="14">Can form homodimers or heterodimers with TEL2 or FLI1. Interacts with L3MBTL1 and HDAC9.</text>
</comment>
<evidence type="ECO:0000259" key="21">
    <source>
        <dbReference type="PROSITE" id="PS51635"/>
    </source>
</evidence>
<dbReference type="PANTHER" id="PTHR12406:SF46">
    <property type="entry name" value="PATATIN-LIKE PHOSPHOLIPASE DOMAIN-CONTAINING PROTEIN 2"/>
    <property type="match status" value="1"/>
</dbReference>
<proteinExistence type="inferred from homology"/>
<dbReference type="InterPro" id="IPR013761">
    <property type="entry name" value="SAM/pointed_sf"/>
</dbReference>
<evidence type="ECO:0000256" key="4">
    <source>
        <dbReference type="ARBA" id="ARBA00022499"/>
    </source>
</evidence>
<feature type="domain" description="PNT" evidence="20">
    <location>
        <begin position="46"/>
        <end position="130"/>
    </location>
</feature>
<evidence type="ECO:0000256" key="10">
    <source>
        <dbReference type="ARBA" id="ARBA00023125"/>
    </source>
</evidence>
<reference evidence="22 23" key="1">
    <citation type="submission" date="2019-08" db="EMBL/GenBank/DDBJ databases">
        <title>A chromosome-level genome assembly, high-density linkage maps, and genome scans reveal the genomic architecture of hybrid incompatibilities underlying speciation via character displacement in darters (Percidae: Etheostominae).</title>
        <authorList>
            <person name="Moran R.L."/>
            <person name="Catchen J.M."/>
            <person name="Fuller R.C."/>
        </authorList>
    </citation>
    <scope>NUCLEOTIDE SEQUENCE [LARGE SCALE GENOMIC DNA]</scope>
    <source>
        <strain evidence="22">EspeVRDwgs_2016</strain>
        <tissue evidence="22">Muscle</tissue>
    </source>
</reference>
<dbReference type="AlphaFoldDB" id="A0A5J5DBL6"/>
<feature type="short sequence motif" description="DGA/G" evidence="16">
    <location>
        <begin position="555"/>
        <end position="557"/>
    </location>
</feature>
<dbReference type="Pfam" id="PF01734">
    <property type="entry name" value="Patatin"/>
    <property type="match status" value="1"/>
</dbReference>
<keyword evidence="8" id="KW-0805">Transcription regulation</keyword>
<evidence type="ECO:0000256" key="15">
    <source>
        <dbReference type="ARBA" id="ARBA00067754"/>
    </source>
</evidence>
<dbReference type="InterPro" id="IPR036388">
    <property type="entry name" value="WH-like_DNA-bd_sf"/>
</dbReference>
<evidence type="ECO:0000256" key="6">
    <source>
        <dbReference type="ARBA" id="ARBA00022843"/>
    </source>
</evidence>
<keyword evidence="6" id="KW-0832">Ubl conjugation</keyword>
<dbReference type="PANTHER" id="PTHR12406">
    <property type="entry name" value="CALCIUM-INDEPENDENT PHOSPHOLIPASE A2 IPLA2 -RELATED"/>
    <property type="match status" value="1"/>
</dbReference>
<evidence type="ECO:0000256" key="2">
    <source>
        <dbReference type="ARBA" id="ARBA00005562"/>
    </source>
</evidence>
<feature type="active site" description="Proton acceptor" evidence="16">
    <location>
        <position position="555"/>
    </location>
</feature>
<comment type="function">
    <text evidence="13">Transcriptional repressor; binds to the DNA sequence 5'-CCGGAAGT-3'. Plays a role in hematopoiesis and malignant transformation.</text>
</comment>
<dbReference type="EMBL" id="VOFY01000007">
    <property type="protein sequence ID" value="KAA8591014.1"/>
    <property type="molecule type" value="Genomic_DNA"/>
</dbReference>
<feature type="compositionally biased region" description="Polar residues" evidence="18">
    <location>
        <begin position="138"/>
        <end position="174"/>
    </location>
</feature>
<keyword evidence="10 17" id="KW-0238">DNA-binding</keyword>
<feature type="short sequence motif" description="GXSXG" evidence="16">
    <location>
        <begin position="434"/>
        <end position="438"/>
    </location>
</feature>
<name>A0A5J5DBL6_9PERO</name>
<accession>A0A5J5DBL6</accession>
<dbReference type="InterPro" id="IPR003118">
    <property type="entry name" value="Pointed_dom"/>
</dbReference>
<dbReference type="GO" id="GO:0004806">
    <property type="term" value="F:triacylglycerol lipase activity"/>
    <property type="evidence" value="ECO:0007669"/>
    <property type="project" value="TreeGrafter"/>
</dbReference>
<feature type="region of interest" description="Disordered" evidence="18">
    <location>
        <begin position="360"/>
        <end position="380"/>
    </location>
</feature>
<evidence type="ECO:0000259" key="20">
    <source>
        <dbReference type="PROSITE" id="PS51433"/>
    </source>
</evidence>
<evidence type="ECO:0000256" key="17">
    <source>
        <dbReference type="RuleBase" id="RU004019"/>
    </source>
</evidence>
<dbReference type="PROSITE" id="PS50061">
    <property type="entry name" value="ETS_DOMAIN_3"/>
    <property type="match status" value="1"/>
</dbReference>
<evidence type="ECO:0000256" key="3">
    <source>
        <dbReference type="ARBA" id="ARBA00022491"/>
    </source>
</evidence>
<dbReference type="Gene3D" id="1.10.150.50">
    <property type="entry name" value="Transcription Factor, Ets-1"/>
    <property type="match status" value="1"/>
</dbReference>
<keyword evidence="12 17" id="KW-0539">Nucleus</keyword>
<dbReference type="GO" id="GO:0005634">
    <property type="term" value="C:nucleus"/>
    <property type="evidence" value="ECO:0007669"/>
    <property type="project" value="UniProtKB-SubCell"/>
</dbReference>